<dbReference type="EMBL" id="BGPR01013246">
    <property type="protein sequence ID" value="GBN59817.1"/>
    <property type="molecule type" value="Genomic_DNA"/>
</dbReference>
<evidence type="ECO:0000313" key="4">
    <source>
        <dbReference type="Proteomes" id="UP000499080"/>
    </source>
</evidence>
<reference evidence="3 4" key="1">
    <citation type="journal article" date="2019" name="Sci. Rep.">
        <title>Orb-weaving spider Araneus ventricosus genome elucidates the spidroin gene catalogue.</title>
        <authorList>
            <person name="Kono N."/>
            <person name="Nakamura H."/>
            <person name="Ohtoshi R."/>
            <person name="Moran D.A.P."/>
            <person name="Shinohara A."/>
            <person name="Yoshida Y."/>
            <person name="Fujiwara M."/>
            <person name="Mori M."/>
            <person name="Tomita M."/>
            <person name="Arakawa K."/>
        </authorList>
    </citation>
    <scope>NUCLEOTIDE SEQUENCE [LARGE SCALE GENOMIC DNA]</scope>
</reference>
<comment type="caution">
    <text evidence="3">The sequence shown here is derived from an EMBL/GenBank/DDBJ whole genome shotgun (WGS) entry which is preliminary data.</text>
</comment>
<sequence>MLSPYSYTCIRPIQLEARLTEENAEAKPCSFLQSASSAYAIPWRPDPEFRPVKARFYPRADWVLPDPEECQLLSLLGSAPYTEDGDAHPPTPFAGIPPAASSPASFHRQLVAQLHKKLSSSPDMGNRGSSSSNAPSPDKKPSGTGQSGKSSKEPSKVAKTESKNAKGSKVQNSSEKIPSRTPPKGKCFRKHFSSAPDRFSLYTS</sequence>
<feature type="compositionally biased region" description="Polar residues" evidence="1">
    <location>
        <begin position="119"/>
        <end position="135"/>
    </location>
</feature>
<organism evidence="3 4">
    <name type="scientific">Araneus ventricosus</name>
    <name type="common">Orbweaver spider</name>
    <name type="synonym">Epeira ventricosa</name>
    <dbReference type="NCBI Taxonomy" id="182803"/>
    <lineage>
        <taxon>Eukaryota</taxon>
        <taxon>Metazoa</taxon>
        <taxon>Ecdysozoa</taxon>
        <taxon>Arthropoda</taxon>
        <taxon>Chelicerata</taxon>
        <taxon>Arachnida</taxon>
        <taxon>Araneae</taxon>
        <taxon>Araneomorphae</taxon>
        <taxon>Entelegynae</taxon>
        <taxon>Araneoidea</taxon>
        <taxon>Araneidae</taxon>
        <taxon>Araneus</taxon>
    </lineage>
</organism>
<accession>A0A4Y2QAK8</accession>
<protein>
    <submittedName>
        <fullName evidence="3">Uncharacterized protein</fullName>
    </submittedName>
</protein>
<evidence type="ECO:0000313" key="3">
    <source>
        <dbReference type="EMBL" id="GBN59930.1"/>
    </source>
</evidence>
<dbReference type="AlphaFoldDB" id="A0A4Y2QAK8"/>
<dbReference type="Proteomes" id="UP000499080">
    <property type="component" value="Unassembled WGS sequence"/>
</dbReference>
<feature type="compositionally biased region" description="Basic and acidic residues" evidence="1">
    <location>
        <begin position="150"/>
        <end position="164"/>
    </location>
</feature>
<name>A0A4Y2QAK8_ARAVE</name>
<evidence type="ECO:0000313" key="2">
    <source>
        <dbReference type="EMBL" id="GBN59817.1"/>
    </source>
</evidence>
<feature type="region of interest" description="Disordered" evidence="1">
    <location>
        <begin position="81"/>
        <end position="204"/>
    </location>
</feature>
<keyword evidence="4" id="KW-1185">Reference proteome</keyword>
<evidence type="ECO:0000256" key="1">
    <source>
        <dbReference type="SAM" id="MobiDB-lite"/>
    </source>
</evidence>
<dbReference type="OrthoDB" id="6434631at2759"/>
<dbReference type="EMBL" id="BGPR01013277">
    <property type="protein sequence ID" value="GBN59930.1"/>
    <property type="molecule type" value="Genomic_DNA"/>
</dbReference>
<gene>
    <name evidence="2" type="ORF">AVEN_167400_1</name>
    <name evidence="3" type="ORF">AVEN_223668_1</name>
</gene>
<proteinExistence type="predicted"/>